<evidence type="ECO:0000256" key="6">
    <source>
        <dbReference type="SAM" id="MobiDB-lite"/>
    </source>
</evidence>
<dbReference type="AlphaFoldDB" id="A0A5M3MF89"/>
<evidence type="ECO:0000256" key="4">
    <source>
        <dbReference type="ARBA" id="ARBA00034617"/>
    </source>
</evidence>
<feature type="domain" description="Helicase C-terminal" evidence="8">
    <location>
        <begin position="276"/>
        <end position="452"/>
    </location>
</feature>
<dbReference type="Pfam" id="PF00270">
    <property type="entry name" value="DEAD"/>
    <property type="match status" value="1"/>
</dbReference>
<dbReference type="PANTHER" id="PTHR13710">
    <property type="entry name" value="DNA HELICASE RECQ FAMILY MEMBER"/>
    <property type="match status" value="1"/>
</dbReference>
<evidence type="ECO:0000256" key="2">
    <source>
        <dbReference type="ARBA" id="ARBA00022741"/>
    </source>
</evidence>
<feature type="region of interest" description="Disordered" evidence="6">
    <location>
        <begin position="483"/>
        <end position="506"/>
    </location>
</feature>
<feature type="compositionally biased region" description="Basic residues" evidence="6">
    <location>
        <begin position="593"/>
        <end position="606"/>
    </location>
</feature>
<evidence type="ECO:0000313" key="10">
    <source>
        <dbReference type="Proteomes" id="UP000053558"/>
    </source>
</evidence>
<comment type="catalytic activity">
    <reaction evidence="4">
        <text>Couples ATP hydrolysis with the unwinding of duplex DNA by translocating in the 3'-5' direction.</text>
        <dbReference type="EC" id="5.6.2.4"/>
    </reaction>
</comment>
<keyword evidence="2" id="KW-0547">Nucleotide-binding</keyword>
<feature type="region of interest" description="Disordered" evidence="6">
    <location>
        <begin position="636"/>
        <end position="708"/>
    </location>
</feature>
<name>A0A5M3MF89_CONPW</name>
<sequence>MHVLYTIQGPLSETARESFDYLSFDFVEKLTLSEALLVHQAVAWFDFYTKGKGQLREFQLKSALKTLAGENVVVRAGTGYGKTMCMILPLILGNQSKIALTVSPLKLLQKNHVEDFNRAGIPSIQINEDTPNDRELWKKIEGGCYRNIFIAPEQFFRLTSGHVPRLAATMASNRKFLESIGFLFLDEAHFIVLSGFRQKGEKDAFRPAYARLGEVLPHLREGTPILLLSATLPPPILHTIFDNLHLDPSDTVQLMESINRPNHIYAVHRLYGGIKNLKNFDFLVPPEENPERPPKTVVFIDSRLSAARVAAYLRWRFPESIKSSKIVSHLHSVMSQDYINRVFSEFKTSDEIRVLVSTTVASNGIDVSDIARVVCVGASPTLEQMQQEFGRGGRNPAVETVCLALVEPWALSVEESAAPTNKEKRTDISVCEYMSSPTCRREYLRKRNADDSQQALKYTVSHCCDKHDDGFSLSSFFPGAFLHEEPTKPKKQSKATRDNRPTSQREPLRELIRTWRSKARLTTLFTRMMPTNFLLNKHEIDRIVKASPITFSCLSSLVAFLGETTEWETTFGQGLYNVIQVYDATVQAEIQAKKKTKKSAPRKQPRLKQEEPELDSIPPPAAYSQHCSEFQLKDEPWTQDPHTLGSQTFLQPGLSDSAPQDASTSQNLYPQITFDNPLIETMHVPATRPKRSGAPSQLAGPSKRAKKH</sequence>
<dbReference type="InterPro" id="IPR027417">
    <property type="entry name" value="P-loop_NTPase"/>
</dbReference>
<dbReference type="Gene3D" id="3.40.50.300">
    <property type="entry name" value="P-loop containing nucleotide triphosphate hydrolases"/>
    <property type="match status" value="2"/>
</dbReference>
<protein>
    <recommendedName>
        <fullName evidence="5">DNA 3'-5' helicase</fullName>
        <ecNumber evidence="5">5.6.2.4</ecNumber>
    </recommendedName>
</protein>
<dbReference type="GO" id="GO:0005524">
    <property type="term" value="F:ATP binding"/>
    <property type="evidence" value="ECO:0007669"/>
    <property type="project" value="UniProtKB-KW"/>
</dbReference>
<dbReference type="PANTHER" id="PTHR13710:SF154">
    <property type="entry name" value="RECQ HELICASE, PUTATIVE (AFU_ORTHOLOGUE AFUA_6G14720)-RELATED"/>
    <property type="match status" value="1"/>
</dbReference>
<dbReference type="EC" id="5.6.2.4" evidence="5"/>
<dbReference type="GO" id="GO:0016787">
    <property type="term" value="F:hydrolase activity"/>
    <property type="evidence" value="ECO:0007669"/>
    <property type="project" value="UniProtKB-KW"/>
</dbReference>
<dbReference type="InterPro" id="IPR001650">
    <property type="entry name" value="Helicase_C-like"/>
</dbReference>
<evidence type="ECO:0000256" key="1">
    <source>
        <dbReference type="ARBA" id="ARBA00005446"/>
    </source>
</evidence>
<feature type="compositionally biased region" description="Polar residues" evidence="6">
    <location>
        <begin position="640"/>
        <end position="650"/>
    </location>
</feature>
<keyword evidence="9" id="KW-0378">Hydrolase</keyword>
<dbReference type="GeneID" id="19203702"/>
<evidence type="ECO:0000256" key="5">
    <source>
        <dbReference type="ARBA" id="ARBA00034808"/>
    </source>
</evidence>
<evidence type="ECO:0000256" key="3">
    <source>
        <dbReference type="ARBA" id="ARBA00022840"/>
    </source>
</evidence>
<dbReference type="Proteomes" id="UP000053558">
    <property type="component" value="Unassembled WGS sequence"/>
</dbReference>
<dbReference type="OMA" id="FTGPFCC"/>
<dbReference type="GO" id="GO:0003676">
    <property type="term" value="F:nucleic acid binding"/>
    <property type="evidence" value="ECO:0007669"/>
    <property type="project" value="InterPro"/>
</dbReference>
<gene>
    <name evidence="9" type="ORF">CONPUDRAFT_157084</name>
</gene>
<feature type="domain" description="Helicase ATP-binding" evidence="7">
    <location>
        <begin position="63"/>
        <end position="250"/>
    </location>
</feature>
<dbReference type="InterPro" id="IPR011545">
    <property type="entry name" value="DEAD/DEAH_box_helicase_dom"/>
</dbReference>
<dbReference type="InterPro" id="IPR014001">
    <property type="entry name" value="Helicase_ATP-bd"/>
</dbReference>
<dbReference type="OrthoDB" id="2690632at2759"/>
<dbReference type="PROSITE" id="PS51192">
    <property type="entry name" value="HELICASE_ATP_BIND_1"/>
    <property type="match status" value="1"/>
</dbReference>
<dbReference type="SMART" id="SM00487">
    <property type="entry name" value="DEXDc"/>
    <property type="match status" value="1"/>
</dbReference>
<reference evidence="10" key="1">
    <citation type="journal article" date="2012" name="Science">
        <title>The Paleozoic origin of enzymatic lignin decomposition reconstructed from 31 fungal genomes.</title>
        <authorList>
            <person name="Floudas D."/>
            <person name="Binder M."/>
            <person name="Riley R."/>
            <person name="Barry K."/>
            <person name="Blanchette R.A."/>
            <person name="Henrissat B."/>
            <person name="Martinez A.T."/>
            <person name="Otillar R."/>
            <person name="Spatafora J.W."/>
            <person name="Yadav J.S."/>
            <person name="Aerts A."/>
            <person name="Benoit I."/>
            <person name="Boyd A."/>
            <person name="Carlson A."/>
            <person name="Copeland A."/>
            <person name="Coutinho P.M."/>
            <person name="de Vries R.P."/>
            <person name="Ferreira P."/>
            <person name="Findley K."/>
            <person name="Foster B."/>
            <person name="Gaskell J."/>
            <person name="Glotzer D."/>
            <person name="Gorecki P."/>
            <person name="Heitman J."/>
            <person name="Hesse C."/>
            <person name="Hori C."/>
            <person name="Igarashi K."/>
            <person name="Jurgens J.A."/>
            <person name="Kallen N."/>
            <person name="Kersten P."/>
            <person name="Kohler A."/>
            <person name="Kuees U."/>
            <person name="Kumar T.K.A."/>
            <person name="Kuo A."/>
            <person name="LaButti K."/>
            <person name="Larrondo L.F."/>
            <person name="Lindquist E."/>
            <person name="Ling A."/>
            <person name="Lombard V."/>
            <person name="Lucas S."/>
            <person name="Lundell T."/>
            <person name="Martin R."/>
            <person name="McLaughlin D.J."/>
            <person name="Morgenstern I."/>
            <person name="Morin E."/>
            <person name="Murat C."/>
            <person name="Nagy L.G."/>
            <person name="Nolan M."/>
            <person name="Ohm R.A."/>
            <person name="Patyshakuliyeva A."/>
            <person name="Rokas A."/>
            <person name="Ruiz-Duenas F.J."/>
            <person name="Sabat G."/>
            <person name="Salamov A."/>
            <person name="Samejima M."/>
            <person name="Schmutz J."/>
            <person name="Slot J.C."/>
            <person name="St John F."/>
            <person name="Stenlid J."/>
            <person name="Sun H."/>
            <person name="Sun S."/>
            <person name="Syed K."/>
            <person name="Tsang A."/>
            <person name="Wiebenga A."/>
            <person name="Young D."/>
            <person name="Pisabarro A."/>
            <person name="Eastwood D.C."/>
            <person name="Martin F."/>
            <person name="Cullen D."/>
            <person name="Grigoriev I.V."/>
            <person name="Hibbett D.S."/>
        </authorList>
    </citation>
    <scope>NUCLEOTIDE SEQUENCE [LARGE SCALE GENOMIC DNA]</scope>
    <source>
        <strain evidence="10">RWD-64-598 SS2</strain>
    </source>
</reference>
<evidence type="ECO:0000313" key="9">
    <source>
        <dbReference type="EMBL" id="EIW77908.1"/>
    </source>
</evidence>
<dbReference type="GO" id="GO:0005694">
    <property type="term" value="C:chromosome"/>
    <property type="evidence" value="ECO:0007669"/>
    <property type="project" value="TreeGrafter"/>
</dbReference>
<dbReference type="KEGG" id="cput:CONPUDRAFT_157084"/>
<feature type="compositionally biased region" description="Polar residues" evidence="6">
    <location>
        <begin position="657"/>
        <end position="674"/>
    </location>
</feature>
<dbReference type="RefSeq" id="XP_007772211.1">
    <property type="nucleotide sequence ID" value="XM_007774021.1"/>
</dbReference>
<dbReference type="SMART" id="SM00490">
    <property type="entry name" value="HELICc"/>
    <property type="match status" value="1"/>
</dbReference>
<dbReference type="PROSITE" id="PS51194">
    <property type="entry name" value="HELICASE_CTER"/>
    <property type="match status" value="1"/>
</dbReference>
<keyword evidence="3" id="KW-0067">ATP-binding</keyword>
<keyword evidence="10" id="KW-1185">Reference proteome</keyword>
<dbReference type="GO" id="GO:0009378">
    <property type="term" value="F:four-way junction helicase activity"/>
    <property type="evidence" value="ECO:0007669"/>
    <property type="project" value="TreeGrafter"/>
</dbReference>
<comment type="caution">
    <text evidence="9">The sequence shown here is derived from an EMBL/GenBank/DDBJ whole genome shotgun (WGS) entry which is preliminary data.</text>
</comment>
<feature type="region of interest" description="Disordered" evidence="6">
    <location>
        <begin position="592"/>
        <end position="621"/>
    </location>
</feature>
<dbReference type="GO" id="GO:0000724">
    <property type="term" value="P:double-strand break repair via homologous recombination"/>
    <property type="evidence" value="ECO:0007669"/>
    <property type="project" value="TreeGrafter"/>
</dbReference>
<proteinExistence type="inferred from homology"/>
<organism evidence="9 10">
    <name type="scientific">Coniophora puteana (strain RWD-64-598)</name>
    <name type="common">Brown rot fungus</name>
    <dbReference type="NCBI Taxonomy" id="741705"/>
    <lineage>
        <taxon>Eukaryota</taxon>
        <taxon>Fungi</taxon>
        <taxon>Dikarya</taxon>
        <taxon>Basidiomycota</taxon>
        <taxon>Agaricomycotina</taxon>
        <taxon>Agaricomycetes</taxon>
        <taxon>Agaricomycetidae</taxon>
        <taxon>Boletales</taxon>
        <taxon>Coniophorineae</taxon>
        <taxon>Coniophoraceae</taxon>
        <taxon>Coniophora</taxon>
    </lineage>
</organism>
<dbReference type="SUPFAM" id="SSF52540">
    <property type="entry name" value="P-loop containing nucleoside triphosphate hydrolases"/>
    <property type="match status" value="1"/>
</dbReference>
<evidence type="ECO:0000259" key="8">
    <source>
        <dbReference type="PROSITE" id="PS51194"/>
    </source>
</evidence>
<dbReference type="GO" id="GO:0043138">
    <property type="term" value="F:3'-5' DNA helicase activity"/>
    <property type="evidence" value="ECO:0007669"/>
    <property type="project" value="UniProtKB-EC"/>
</dbReference>
<dbReference type="Pfam" id="PF00271">
    <property type="entry name" value="Helicase_C"/>
    <property type="match status" value="1"/>
</dbReference>
<comment type="similarity">
    <text evidence="1">Belongs to the helicase family. RecQ subfamily.</text>
</comment>
<accession>A0A5M3MF89</accession>
<dbReference type="GO" id="GO:0005737">
    <property type="term" value="C:cytoplasm"/>
    <property type="evidence" value="ECO:0007669"/>
    <property type="project" value="TreeGrafter"/>
</dbReference>
<evidence type="ECO:0000259" key="7">
    <source>
        <dbReference type="PROSITE" id="PS51192"/>
    </source>
</evidence>
<dbReference type="EMBL" id="JH711583">
    <property type="protein sequence ID" value="EIW77908.1"/>
    <property type="molecule type" value="Genomic_DNA"/>
</dbReference>